<keyword evidence="2" id="KW-1185">Reference proteome</keyword>
<dbReference type="Gramene" id="TraesJUL6D03G03707880.1">
    <property type="protein sequence ID" value="TraesJUL6D03G03707880.1.CDS1"/>
    <property type="gene ID" value="TraesJUL6D03G03707880"/>
</dbReference>
<dbReference type="Gramene" id="TraesRN6D0100241000.1">
    <property type="protein sequence ID" value="TraesRN6D0100241000.1"/>
    <property type="gene ID" value="TraesRN6D0100241000"/>
</dbReference>
<evidence type="ECO:0000313" key="2">
    <source>
        <dbReference type="Proteomes" id="UP000019116"/>
    </source>
</evidence>
<dbReference type="Proteomes" id="UP000019116">
    <property type="component" value="Chromosome 6D"/>
</dbReference>
<dbReference type="AlphaFoldDB" id="A0A3B6QE34"/>
<dbReference type="Gramene" id="TraesARI6D03G03639030.1">
    <property type="protein sequence ID" value="TraesARI6D03G03639030.1.CDS1"/>
    <property type="gene ID" value="TraesARI6D03G03639030"/>
</dbReference>
<dbReference type="Gramene" id="TraesJAG6D03G03658240.1">
    <property type="protein sequence ID" value="TraesJAG6D03G03658240.1.CDS1"/>
    <property type="gene ID" value="TraesJAG6D03G03658240"/>
</dbReference>
<accession>A0A3B6QE34</accession>
<dbReference type="Gramene" id="TraesNOR6D03G03715410.1">
    <property type="protein sequence ID" value="TraesNOR6D03G03715410.1.CDS1"/>
    <property type="gene ID" value="TraesNOR6D03G03715410"/>
</dbReference>
<dbReference type="Gramene" id="TraesMAC6D03G03673550.1">
    <property type="protein sequence ID" value="TraesMAC6D03G03673550.1.CDS1"/>
    <property type="gene ID" value="TraesMAC6D03G03673550"/>
</dbReference>
<dbReference type="OrthoDB" id="689720at2759"/>
<organism evidence="1">
    <name type="scientific">Triticum aestivum</name>
    <name type="common">Wheat</name>
    <dbReference type="NCBI Taxonomy" id="4565"/>
    <lineage>
        <taxon>Eukaryota</taxon>
        <taxon>Viridiplantae</taxon>
        <taxon>Streptophyta</taxon>
        <taxon>Embryophyta</taxon>
        <taxon>Tracheophyta</taxon>
        <taxon>Spermatophyta</taxon>
        <taxon>Magnoliopsida</taxon>
        <taxon>Liliopsida</taxon>
        <taxon>Poales</taxon>
        <taxon>Poaceae</taxon>
        <taxon>BOP clade</taxon>
        <taxon>Pooideae</taxon>
        <taxon>Triticodae</taxon>
        <taxon>Triticeae</taxon>
        <taxon>Triticinae</taxon>
        <taxon>Triticum</taxon>
    </lineage>
</organism>
<dbReference type="EnsemblPlants" id="TraesCS6D02G100400.1">
    <property type="protein sequence ID" value="TraesCS6D02G100400.1.cds1"/>
    <property type="gene ID" value="TraesCS6D02G100400"/>
</dbReference>
<dbReference type="Gramene" id="TraesWEE_scaffold_179038_01G000100.1">
    <property type="protein sequence ID" value="TraesWEE_scaffold_179038_01G000100.1"/>
    <property type="gene ID" value="TraesWEE_scaffold_179038_01G000100"/>
</dbReference>
<dbReference type="Gramene" id="TraesCAD_scaffold_091477_01G000100.1">
    <property type="protein sequence ID" value="TraesCAD_scaffold_091477_01G000100.1"/>
    <property type="gene ID" value="TraesCAD_scaffold_091477_01G000100"/>
</dbReference>
<dbReference type="OMA" id="RYSIRVW"/>
<evidence type="ECO:0000313" key="1">
    <source>
        <dbReference type="EnsemblPlants" id="TraesCS6D02G100400.1.cds1"/>
    </source>
</evidence>
<dbReference type="Gramene" id="TraesLAC6D03G03625420.1">
    <property type="protein sequence ID" value="TraesLAC6D03G03625420.1.CDS1"/>
    <property type="gene ID" value="TraesLAC6D03G03625420"/>
</dbReference>
<reference evidence="1" key="1">
    <citation type="submission" date="2018-08" db="EMBL/GenBank/DDBJ databases">
        <authorList>
            <person name="Rossello M."/>
        </authorList>
    </citation>
    <scope>NUCLEOTIDE SEQUENCE [LARGE SCALE GENOMIC DNA]</scope>
    <source>
        <strain evidence="1">cv. Chinese Spring</strain>
    </source>
</reference>
<dbReference type="Gramene" id="TraesSTA6D03G03668870.1">
    <property type="protein sequence ID" value="TraesSTA6D03G03668870.1.CDS1"/>
    <property type="gene ID" value="TraesSTA6D03G03668870"/>
</dbReference>
<dbReference type="Gramene" id="TraesPARA_EIv1.0_2196680.1">
    <property type="protein sequence ID" value="TraesPARA_EIv1.0_2196680.1.CDS1"/>
    <property type="gene ID" value="TraesPARA_EIv1.0_2196680"/>
</dbReference>
<dbReference type="Gramene" id="TraesROB_scaffold_135210_01G000100.1">
    <property type="protein sequence ID" value="TraesROB_scaffold_135210_01G000100.1"/>
    <property type="gene ID" value="TraesROB_scaffold_135210_01G000100"/>
</dbReference>
<name>A0A3B6QE34_WHEAT</name>
<dbReference type="Gramene" id="TraesSYM6D03G03621880.1">
    <property type="protein sequence ID" value="TraesSYM6D03G03621880.1.CDS1"/>
    <property type="gene ID" value="TraesSYM6D03G03621880"/>
</dbReference>
<proteinExistence type="predicted"/>
<reference evidence="1" key="2">
    <citation type="submission" date="2018-10" db="UniProtKB">
        <authorList>
            <consortium name="EnsemblPlants"/>
        </authorList>
    </citation>
    <scope>IDENTIFICATION</scope>
</reference>
<dbReference type="Gramene" id="TraesCS6D02G100400.1">
    <property type="protein sequence ID" value="TraesCS6D02G100400.1.cds1"/>
    <property type="gene ID" value="TraesCS6D02G100400"/>
</dbReference>
<dbReference type="Gramene" id="TraesLDM6D03G03678700.1">
    <property type="protein sequence ID" value="TraesLDM6D03G03678700.1.CDS1"/>
    <property type="gene ID" value="TraesLDM6D03G03678700"/>
</dbReference>
<sequence>MFKYRYSIRVWTMIYDWLGIQSTTPSWSDLQTVKQWWAASGRRLGCPRKAANSLQILVCWEIWNERNARFFHKKEYMPTRVVGIIKEEAKTWVLAGASFLEI</sequence>
<dbReference type="Gramene" id="TraesCLE_scaffold_153086_01G000100.1">
    <property type="protein sequence ID" value="TraesCLE_scaffold_153086_01G000100.1"/>
    <property type="gene ID" value="TraesCLE_scaffold_153086_01G000100"/>
</dbReference>
<dbReference type="Gramene" id="TraesCS6D03G0216500.1">
    <property type="protein sequence ID" value="TraesCS6D03G0216500.1.CDS1"/>
    <property type="gene ID" value="TraesCS6D03G0216500"/>
</dbReference>
<protein>
    <submittedName>
        <fullName evidence="1">Uncharacterized protein</fullName>
    </submittedName>
</protein>